<dbReference type="AlphaFoldDB" id="F9G9S6"/>
<dbReference type="OrthoDB" id="5043927at2759"/>
<evidence type="ECO:0000256" key="1">
    <source>
        <dbReference type="SAM" id="MobiDB-lite"/>
    </source>
</evidence>
<dbReference type="EMBL" id="AFQF01003846">
    <property type="protein sequence ID" value="EGU74082.1"/>
    <property type="molecule type" value="Genomic_DNA"/>
</dbReference>
<feature type="non-terminal residue" evidence="2">
    <location>
        <position position="1"/>
    </location>
</feature>
<feature type="region of interest" description="Disordered" evidence="1">
    <location>
        <begin position="105"/>
        <end position="254"/>
    </location>
</feature>
<gene>
    <name evidence="2" type="ORF">FOXB_15408</name>
</gene>
<organism evidence="2">
    <name type="scientific">Fusarium oxysporum (strain Fo5176)</name>
    <name type="common">Fusarium vascular wilt</name>
    <dbReference type="NCBI Taxonomy" id="660025"/>
    <lineage>
        <taxon>Eukaryota</taxon>
        <taxon>Fungi</taxon>
        <taxon>Dikarya</taxon>
        <taxon>Ascomycota</taxon>
        <taxon>Pezizomycotina</taxon>
        <taxon>Sordariomycetes</taxon>
        <taxon>Hypocreomycetidae</taxon>
        <taxon>Hypocreales</taxon>
        <taxon>Nectriaceae</taxon>
        <taxon>Fusarium</taxon>
        <taxon>Fusarium oxysporum species complex</taxon>
    </lineage>
</organism>
<name>F9G9S6_FUSOF</name>
<sequence>DYGNFTSPNANATCEHALISFLEVDTSETVSLQQGDAICEVYPLIHISIPTDTPVGTAKITWLCDNEKPNPCQLLFVQPASPYVTASVSTFAMTLECPSSESGIIPQTDTAQGSGSTLVPSQVQPPGSSVTGGPSRVQSGGEAATATPYIDSTTPEYGGSIPEHTESGTEPFTGGETQTSPTMVATDAVPSGTNESSQPADHDVGATPPVETNISDISNATVTPIPENTAVLTGTQSPAQGSDNASSDNGCTCA</sequence>
<evidence type="ECO:0000313" key="2">
    <source>
        <dbReference type="EMBL" id="EGU74082.1"/>
    </source>
</evidence>
<comment type="caution">
    <text evidence="2">The sequence shown here is derived from an EMBL/GenBank/DDBJ whole genome shotgun (WGS) entry which is preliminary data.</text>
</comment>
<feature type="compositionally biased region" description="Polar residues" evidence="1">
    <location>
        <begin position="105"/>
        <end position="138"/>
    </location>
</feature>
<reference evidence="2" key="1">
    <citation type="journal article" date="2012" name="Mol. Plant Microbe Interact.">
        <title>A highly conserved effector in Fusarium oxysporum is required for full virulence on Arabidopsis.</title>
        <authorList>
            <person name="Thatcher L.F."/>
            <person name="Gardiner D.M."/>
            <person name="Kazan K."/>
            <person name="Manners J."/>
        </authorList>
    </citation>
    <scope>NUCLEOTIDE SEQUENCE [LARGE SCALE GENOMIC DNA]</scope>
    <source>
        <strain evidence="2">Fo5176</strain>
    </source>
</reference>
<protein>
    <submittedName>
        <fullName evidence="2">Uncharacterized protein</fullName>
    </submittedName>
</protein>
<accession>F9G9S6</accession>
<feature type="compositionally biased region" description="Polar residues" evidence="1">
    <location>
        <begin position="210"/>
        <end position="222"/>
    </location>
</feature>
<feature type="compositionally biased region" description="Polar residues" evidence="1">
    <location>
        <begin position="230"/>
        <end position="254"/>
    </location>
</feature>
<proteinExistence type="predicted"/>